<evidence type="ECO:0000256" key="1">
    <source>
        <dbReference type="SAM" id="MobiDB-lite"/>
    </source>
</evidence>
<reference evidence="2 3" key="1">
    <citation type="submission" date="2022-09" db="EMBL/GenBank/DDBJ databases">
        <authorList>
            <person name="Palmer J.M."/>
        </authorList>
    </citation>
    <scope>NUCLEOTIDE SEQUENCE [LARGE SCALE GENOMIC DNA]</scope>
    <source>
        <strain evidence="2 3">DSM 7382</strain>
    </source>
</reference>
<proteinExistence type="predicted"/>
<evidence type="ECO:0000313" key="2">
    <source>
        <dbReference type="EMBL" id="KAK7696036.1"/>
    </source>
</evidence>
<name>A0AAW0GRB0_9APHY</name>
<feature type="region of interest" description="Disordered" evidence="1">
    <location>
        <begin position="262"/>
        <end position="298"/>
    </location>
</feature>
<dbReference type="AlphaFoldDB" id="A0AAW0GRB0"/>
<dbReference type="Proteomes" id="UP001385951">
    <property type="component" value="Unassembled WGS sequence"/>
</dbReference>
<gene>
    <name evidence="2" type="ORF">QCA50_000677</name>
</gene>
<protein>
    <submittedName>
        <fullName evidence="2">Uncharacterized protein</fullName>
    </submittedName>
</protein>
<sequence length="387" mass="42729">MTVTTNGGHIRAYACKCLNVRITPLPAPEQAKPAEKDYSKLYVGDDGISVAHTQLTLRARSHAKEEKRGDDTILTRYMSLTCLVCQTLVYRVLQVITPDIDCGEGPLPPTEDWAESELLKTASGWIEVYKDTISGDDIPKAETSPLYSRTFCIVLPSGGSSSTFAAPSYSAPSPSKSPPEDQKHLPALPPLFLPPPFTPSHSVFKHVSAVASEVSSKLREEAEEYLAKVFQAKIAELEAAEGKLRAEVETIWTQWKQAVSQAEQEANEKKRNRSTNRQSGNFSTPTSPTSPGQGNGLPASIRVTSFIPRVHLIARQPLHPYPITLPQLCQPHWLLLRSITLGQLLNAMDPLLPMERGHLHDVSLHLLNPQPHLLNAHDHQLLHLLVR</sequence>
<feature type="compositionally biased region" description="Polar residues" evidence="1">
    <location>
        <begin position="275"/>
        <end position="292"/>
    </location>
</feature>
<keyword evidence="3" id="KW-1185">Reference proteome</keyword>
<organism evidence="2 3">
    <name type="scientific">Cerrena zonata</name>
    <dbReference type="NCBI Taxonomy" id="2478898"/>
    <lineage>
        <taxon>Eukaryota</taxon>
        <taxon>Fungi</taxon>
        <taxon>Dikarya</taxon>
        <taxon>Basidiomycota</taxon>
        <taxon>Agaricomycotina</taxon>
        <taxon>Agaricomycetes</taxon>
        <taxon>Polyporales</taxon>
        <taxon>Cerrenaceae</taxon>
        <taxon>Cerrena</taxon>
    </lineage>
</organism>
<accession>A0AAW0GRB0</accession>
<comment type="caution">
    <text evidence="2">The sequence shown here is derived from an EMBL/GenBank/DDBJ whole genome shotgun (WGS) entry which is preliminary data.</text>
</comment>
<dbReference type="EMBL" id="JASBNA010000001">
    <property type="protein sequence ID" value="KAK7696036.1"/>
    <property type="molecule type" value="Genomic_DNA"/>
</dbReference>
<evidence type="ECO:0000313" key="3">
    <source>
        <dbReference type="Proteomes" id="UP001385951"/>
    </source>
</evidence>